<evidence type="ECO:0000313" key="3">
    <source>
        <dbReference type="Proteomes" id="UP000198705"/>
    </source>
</evidence>
<dbReference type="EMBL" id="FOVN01000004">
    <property type="protein sequence ID" value="SFN82129.1"/>
    <property type="molecule type" value="Genomic_DNA"/>
</dbReference>
<protein>
    <submittedName>
        <fullName evidence="2">Uncharacterized protein</fullName>
    </submittedName>
</protein>
<dbReference type="Proteomes" id="UP000198705">
    <property type="component" value="Unassembled WGS sequence"/>
</dbReference>
<feature type="transmembrane region" description="Helical" evidence="1">
    <location>
        <begin position="7"/>
        <end position="24"/>
    </location>
</feature>
<proteinExistence type="predicted"/>
<organism evidence="2 3">
    <name type="scientific">Bizionia echini</name>
    <dbReference type="NCBI Taxonomy" id="649333"/>
    <lineage>
        <taxon>Bacteria</taxon>
        <taxon>Pseudomonadati</taxon>
        <taxon>Bacteroidota</taxon>
        <taxon>Flavobacteriia</taxon>
        <taxon>Flavobacteriales</taxon>
        <taxon>Flavobacteriaceae</taxon>
        <taxon>Bizionia</taxon>
    </lineage>
</organism>
<sequence>MKKQQYVSYLLILIGSITAIYGQSGDEKNVAILIIGIVILMYGIYRISSKIPSKFEEETNDKPHEHEDI</sequence>
<dbReference type="STRING" id="649333.SAMN04487989_104213"/>
<keyword evidence="1" id="KW-0472">Membrane</keyword>
<dbReference type="OrthoDB" id="1449787at2"/>
<dbReference type="RefSeq" id="WP_092208566.1">
    <property type="nucleotide sequence ID" value="NZ_FOVN01000004.1"/>
</dbReference>
<dbReference type="AlphaFoldDB" id="A0A1I5C539"/>
<feature type="transmembrane region" description="Helical" evidence="1">
    <location>
        <begin position="30"/>
        <end position="47"/>
    </location>
</feature>
<name>A0A1I5C539_9FLAO</name>
<reference evidence="3" key="1">
    <citation type="submission" date="2016-10" db="EMBL/GenBank/DDBJ databases">
        <authorList>
            <person name="Varghese N."/>
            <person name="Submissions S."/>
        </authorList>
    </citation>
    <scope>NUCLEOTIDE SEQUENCE [LARGE SCALE GENOMIC DNA]</scope>
    <source>
        <strain evidence="3">DSM 23925</strain>
    </source>
</reference>
<gene>
    <name evidence="2" type="ORF">SAMN04487989_104213</name>
</gene>
<evidence type="ECO:0000313" key="2">
    <source>
        <dbReference type="EMBL" id="SFN82129.1"/>
    </source>
</evidence>
<keyword evidence="1" id="KW-0812">Transmembrane</keyword>
<evidence type="ECO:0000256" key="1">
    <source>
        <dbReference type="SAM" id="Phobius"/>
    </source>
</evidence>
<keyword evidence="3" id="KW-1185">Reference proteome</keyword>
<accession>A0A1I5C539</accession>
<keyword evidence="1" id="KW-1133">Transmembrane helix</keyword>